<dbReference type="InterPro" id="IPR001753">
    <property type="entry name" value="Enoyl-CoA_hydra/iso"/>
</dbReference>
<comment type="similarity">
    <text evidence="1">Belongs to the enoyl-CoA hydratase/isomerase family.</text>
</comment>
<protein>
    <submittedName>
        <fullName evidence="2">Enoyl-CoA hydratase/isomerase family protein</fullName>
    </submittedName>
</protein>
<dbReference type="RefSeq" id="WP_199024537.1">
    <property type="nucleotide sequence ID" value="NZ_JAELVR010000005.1"/>
</dbReference>
<keyword evidence="3" id="KW-1185">Reference proteome</keyword>
<evidence type="ECO:0000256" key="1">
    <source>
        <dbReference type="ARBA" id="ARBA00005254"/>
    </source>
</evidence>
<organism evidence="2 3">
    <name type="scientific">Sedimentitalea arenosa</name>
    <dbReference type="NCBI Taxonomy" id="2798803"/>
    <lineage>
        <taxon>Bacteria</taxon>
        <taxon>Pseudomonadati</taxon>
        <taxon>Pseudomonadota</taxon>
        <taxon>Alphaproteobacteria</taxon>
        <taxon>Rhodobacterales</taxon>
        <taxon>Paracoccaceae</taxon>
        <taxon>Sedimentitalea</taxon>
    </lineage>
</organism>
<dbReference type="AlphaFoldDB" id="A0A8J7LW15"/>
<accession>A0A8J7LW15</accession>
<dbReference type="Pfam" id="PF00378">
    <property type="entry name" value="ECH_1"/>
    <property type="match status" value="1"/>
</dbReference>
<evidence type="ECO:0000313" key="2">
    <source>
        <dbReference type="EMBL" id="MBJ6371685.1"/>
    </source>
</evidence>
<dbReference type="InterPro" id="IPR014748">
    <property type="entry name" value="Enoyl-CoA_hydra_C"/>
</dbReference>
<gene>
    <name evidence="2" type="ORF">JF290_09115</name>
</gene>
<dbReference type="EMBL" id="JAELVR010000005">
    <property type="protein sequence ID" value="MBJ6371685.1"/>
    <property type="molecule type" value="Genomic_DNA"/>
</dbReference>
<dbReference type="CDD" id="cd06558">
    <property type="entry name" value="crotonase-like"/>
    <property type="match status" value="1"/>
</dbReference>
<dbReference type="Proteomes" id="UP000619079">
    <property type="component" value="Unassembled WGS sequence"/>
</dbReference>
<dbReference type="InterPro" id="IPR029045">
    <property type="entry name" value="ClpP/crotonase-like_dom_sf"/>
</dbReference>
<dbReference type="Gene3D" id="3.90.226.10">
    <property type="entry name" value="2-enoyl-CoA Hydratase, Chain A, domain 1"/>
    <property type="match status" value="1"/>
</dbReference>
<dbReference type="PANTHER" id="PTHR43459">
    <property type="entry name" value="ENOYL-COA HYDRATASE"/>
    <property type="match status" value="1"/>
</dbReference>
<dbReference type="GO" id="GO:0003824">
    <property type="term" value="F:catalytic activity"/>
    <property type="evidence" value="ECO:0007669"/>
    <property type="project" value="UniProtKB-ARBA"/>
</dbReference>
<name>A0A8J7LW15_9RHOB</name>
<dbReference type="PANTHER" id="PTHR43459:SF1">
    <property type="entry name" value="EG:BACN32G11.4 PROTEIN"/>
    <property type="match status" value="1"/>
</dbReference>
<sequence length="275" mass="29117">MTTRKLDTGTDHLSCEVSEHVALITLANPAKRNALSEPMTQALRRILDATEQDTDVRVLVLTGAGGALCAGGDVGGMGATLSGGTARPDSEAMIQRLQEAQEAIALRLYEFPKPTIACLPGPAAGAGLSLALACDLRVACDSAMLVPAFAAIGLSGDFGGSWLLSQLIGPARAKEIYFTGRRVPASEALELGLVNRVTPDGSERDDALALAAELAAGAPIALRYMKDNINRAGSMDFRSALRNEADRMIRSMLTEDHRNAAEAFLEKRKPVFRGR</sequence>
<proteinExistence type="inferred from homology"/>
<evidence type="ECO:0000313" key="3">
    <source>
        <dbReference type="Proteomes" id="UP000619079"/>
    </source>
</evidence>
<dbReference type="Gene3D" id="1.10.12.10">
    <property type="entry name" value="Lyase 2-enoyl-coa Hydratase, Chain A, domain 2"/>
    <property type="match status" value="1"/>
</dbReference>
<comment type="caution">
    <text evidence="2">The sequence shown here is derived from an EMBL/GenBank/DDBJ whole genome shotgun (WGS) entry which is preliminary data.</text>
</comment>
<reference evidence="2" key="1">
    <citation type="submission" date="2020-12" db="EMBL/GenBank/DDBJ databases">
        <title>Sedimentitalea sp. nov., isolated from sand in Incheon.</title>
        <authorList>
            <person name="Kim W."/>
        </authorList>
    </citation>
    <scope>NUCLEOTIDE SEQUENCE</scope>
    <source>
        <strain evidence="2">CAU 1593</strain>
    </source>
</reference>
<dbReference type="SUPFAM" id="SSF52096">
    <property type="entry name" value="ClpP/crotonase"/>
    <property type="match status" value="1"/>
</dbReference>